<evidence type="ECO:0000313" key="2">
    <source>
        <dbReference type="EMBL" id="KAG0590818.1"/>
    </source>
</evidence>
<dbReference type="SUPFAM" id="SSF53448">
    <property type="entry name" value="Nucleotide-diphospho-sugar transferases"/>
    <property type="match status" value="2"/>
</dbReference>
<dbReference type="PANTHER" id="PTHR33604">
    <property type="entry name" value="OSJNBA0004B13.7 PROTEIN"/>
    <property type="match status" value="1"/>
</dbReference>
<dbReference type="Gene3D" id="3.90.550.10">
    <property type="entry name" value="Spore Coat Polysaccharide Biosynthesis Protein SpsA, Chain A"/>
    <property type="match status" value="2"/>
</dbReference>
<keyword evidence="3" id="KW-1185">Reference proteome</keyword>
<keyword evidence="1" id="KW-0812">Transmembrane</keyword>
<gene>
    <name evidence="2" type="ORF">KC19_1G129100</name>
</gene>
<protein>
    <submittedName>
        <fullName evidence="2">Uncharacterized protein</fullName>
    </submittedName>
</protein>
<dbReference type="CDD" id="cd00761">
    <property type="entry name" value="Glyco_tranf_GTA_type"/>
    <property type="match status" value="1"/>
</dbReference>
<organism evidence="2 3">
    <name type="scientific">Ceratodon purpureus</name>
    <name type="common">Fire moss</name>
    <name type="synonym">Dicranum purpureum</name>
    <dbReference type="NCBI Taxonomy" id="3225"/>
    <lineage>
        <taxon>Eukaryota</taxon>
        <taxon>Viridiplantae</taxon>
        <taxon>Streptophyta</taxon>
        <taxon>Embryophyta</taxon>
        <taxon>Bryophyta</taxon>
        <taxon>Bryophytina</taxon>
        <taxon>Bryopsida</taxon>
        <taxon>Dicranidae</taxon>
        <taxon>Pseudoditrichales</taxon>
        <taxon>Ditrichaceae</taxon>
        <taxon>Ceratodon</taxon>
    </lineage>
</organism>
<accession>A0A8T0J7I1</accession>
<evidence type="ECO:0000313" key="3">
    <source>
        <dbReference type="Proteomes" id="UP000822688"/>
    </source>
</evidence>
<keyword evidence="1" id="KW-1133">Transmembrane helix</keyword>
<proteinExistence type="predicted"/>
<dbReference type="InterPro" id="IPR029044">
    <property type="entry name" value="Nucleotide-diphossugar_trans"/>
</dbReference>
<comment type="caution">
    <text evidence="2">The sequence shown here is derived from an EMBL/GenBank/DDBJ whole genome shotgun (WGS) entry which is preliminary data.</text>
</comment>
<keyword evidence="1" id="KW-0472">Membrane</keyword>
<dbReference type="PANTHER" id="PTHR33604:SF1">
    <property type="entry name" value="GLYCOSYLTRANSFERASE FAMILY PROTEIN 2"/>
    <property type="match status" value="1"/>
</dbReference>
<evidence type="ECO:0000256" key="1">
    <source>
        <dbReference type="SAM" id="Phobius"/>
    </source>
</evidence>
<dbReference type="EMBL" id="CM026421">
    <property type="protein sequence ID" value="KAG0590818.1"/>
    <property type="molecule type" value="Genomic_DNA"/>
</dbReference>
<sequence length="948" mass="107588">MFFGNKLPGSSMRHSADLEDMKASFMEGKAFSDGVDIPVTGRTSINSGRSSGWKSSSNGMRVAFLLTVLQFSFAMYATFLLYWLSPAVPDLHGDQADWTDQISKIGKIFPTGHNAQVTNRVMMESNPLAIQGDPKTAVCQFEEIPFEQKKSNNVKMIEIKTSLFREVMEFQQKARGCETLEELMTLPSEGVNAKVTVILNHFQRKTLCAQLDALLQQTLPFHEVWVVAFGSPEVATLRSIVEAYNDTRINIIESKYDYRYYGRFQLALQANGADFVYLVDDDMIPGRRVLQIMAHIAGTDKYRNSVLGSIGRILPFRQKDFSFPSYRKFGAKEAGLYLPDPAYDIIVNKIVKVDFLSSGWFISADLVKTIFIETPPTFSTGEDLHLSYQLQKYHGHGSFVVPVDPNDKETWGDKEHRLAQVAETTVIHKDVVEVRDDQWWRTFSRGYITQWAEMNPQRSDAFFYAHRISDVKVMAPLLNKFRLTPNKKVYLVISGGQFCPCVEAAEILGWPLSVCKERRFKVFDLEVGSIHRGFSETPFIQEVSASLRGLMKVHSPTLMITVNDLPSAVVDALKLATVQAATNTQLVQIPHTSFPHALWMATVPSASLPFWSKMKIQINIITQNRATSLMRLLQSLLDAHYVGDIIDISFNMDSAVDAPTLNLIDSFNWPYGQKIVRRRIIQGGLIRAVSESWYPASDDDFGLLLEDDIEVSPYYYMWLKYAVLQYHYNPNVHLPELNSIALYTPRVVEVVKERPHWNATEFFKAVHPNTPYLHQLPCSWGALFMPKKWREFYKYMGMRFTEDAKSNPVQIPKSRTNGWQASWKKFLIDMMYLRGYVTLYPNFPNQTSFSTNHMEPGAHIGAAANKLTHNREDFVVPLLQEDFFPMLPNSKLPPASVLPVINLFNQASSLRGLKSAGAKLGQDVLECQVTEVVMADDKTGEPVSCRKF</sequence>
<dbReference type="Proteomes" id="UP000822688">
    <property type="component" value="Chromosome 1"/>
</dbReference>
<name>A0A8T0J7I1_CERPU</name>
<dbReference type="AlphaFoldDB" id="A0A8T0J7I1"/>
<reference evidence="2" key="1">
    <citation type="submission" date="2020-06" db="EMBL/GenBank/DDBJ databases">
        <title>WGS assembly of Ceratodon purpureus strain R40.</title>
        <authorList>
            <person name="Carey S.B."/>
            <person name="Jenkins J."/>
            <person name="Shu S."/>
            <person name="Lovell J.T."/>
            <person name="Sreedasyam A."/>
            <person name="Maumus F."/>
            <person name="Tiley G.P."/>
            <person name="Fernandez-Pozo N."/>
            <person name="Barry K."/>
            <person name="Chen C."/>
            <person name="Wang M."/>
            <person name="Lipzen A."/>
            <person name="Daum C."/>
            <person name="Saski C.A."/>
            <person name="Payton A.C."/>
            <person name="Mcbreen J.C."/>
            <person name="Conrad R.E."/>
            <person name="Kollar L.M."/>
            <person name="Olsson S."/>
            <person name="Huttunen S."/>
            <person name="Landis J.B."/>
            <person name="Wickett N.J."/>
            <person name="Johnson M.G."/>
            <person name="Rensing S.A."/>
            <person name="Grimwood J."/>
            <person name="Schmutz J."/>
            <person name="Mcdaniel S.F."/>
        </authorList>
    </citation>
    <scope>NUCLEOTIDE SEQUENCE</scope>
    <source>
        <strain evidence="2">R40</strain>
    </source>
</reference>
<feature type="transmembrane region" description="Helical" evidence="1">
    <location>
        <begin position="62"/>
        <end position="84"/>
    </location>
</feature>